<dbReference type="Pfam" id="PF01594">
    <property type="entry name" value="AI-2E_transport"/>
    <property type="match status" value="1"/>
</dbReference>
<evidence type="ECO:0000256" key="7">
    <source>
        <dbReference type="ARBA" id="ARBA00023136"/>
    </source>
</evidence>
<keyword evidence="6 8" id="KW-1133">Transmembrane helix</keyword>
<evidence type="ECO:0000256" key="4">
    <source>
        <dbReference type="ARBA" id="ARBA00022475"/>
    </source>
</evidence>
<dbReference type="PANTHER" id="PTHR21716">
    <property type="entry name" value="TRANSMEMBRANE PROTEIN"/>
    <property type="match status" value="1"/>
</dbReference>
<feature type="transmembrane region" description="Helical" evidence="8">
    <location>
        <begin position="176"/>
        <end position="197"/>
    </location>
</feature>
<feature type="transmembrane region" description="Helical" evidence="8">
    <location>
        <begin position="119"/>
        <end position="141"/>
    </location>
</feature>
<feature type="transmembrane region" description="Helical" evidence="8">
    <location>
        <begin position="239"/>
        <end position="259"/>
    </location>
</feature>
<evidence type="ECO:0000256" key="1">
    <source>
        <dbReference type="ARBA" id="ARBA00004651"/>
    </source>
</evidence>
<evidence type="ECO:0000313" key="9">
    <source>
        <dbReference type="EMBL" id="KPL78965.1"/>
    </source>
</evidence>
<keyword evidence="7 8" id="KW-0472">Membrane</keyword>
<accession>A0A0P6XGU1</accession>
<dbReference type="STRING" id="1134406.ADN00_03465"/>
<dbReference type="PANTHER" id="PTHR21716:SF53">
    <property type="entry name" value="PERMEASE PERM-RELATED"/>
    <property type="match status" value="1"/>
</dbReference>
<feature type="transmembrane region" description="Helical" evidence="8">
    <location>
        <begin position="26"/>
        <end position="48"/>
    </location>
</feature>
<keyword evidence="3" id="KW-0813">Transport</keyword>
<dbReference type="GO" id="GO:0005886">
    <property type="term" value="C:plasma membrane"/>
    <property type="evidence" value="ECO:0007669"/>
    <property type="project" value="UniProtKB-SubCell"/>
</dbReference>
<dbReference type="GO" id="GO:0055085">
    <property type="term" value="P:transmembrane transport"/>
    <property type="evidence" value="ECO:0007669"/>
    <property type="project" value="TreeGrafter"/>
</dbReference>
<sequence length="376" mass="41074">MAFVLSYLLYPIVSVIRQRTKMNWRLTTTLIFVLIVIALLGLLTWGGFTVVDQINSLIRFLQKAIANLPAYLEQLSATKISIGPFEYSLQAFDLEALGSQLLGMIQPILSQVGSLVTGLATGAASTLGWGAFTLLISYFIVSETGGSSSRLLSLDIPGYEYDVERIGKELGRIWNAFLRGQIILIALTIVVYTIALGSLQVRFFFGLAVLAGLARFVPYVGPAIAWVVYFLVSIFQGHTVFGLSPFWYAALVVGIGLLLDNSIDSLITPRLMGNALQVHPAAVMVAALTAATLLGIIGVLLAAPVLASIKLVVAYAMRKMFDLDPWEHLDKELTESGGKLSLAYMDFGDMAKSLWNWLNQSVLMRISNLFKKGKIK</sequence>
<dbReference type="InterPro" id="IPR002549">
    <property type="entry name" value="AI-2E-like"/>
</dbReference>
<evidence type="ECO:0000256" key="5">
    <source>
        <dbReference type="ARBA" id="ARBA00022692"/>
    </source>
</evidence>
<evidence type="ECO:0000313" key="10">
    <source>
        <dbReference type="Proteomes" id="UP000050417"/>
    </source>
</evidence>
<evidence type="ECO:0008006" key="11">
    <source>
        <dbReference type="Google" id="ProtNLM"/>
    </source>
</evidence>
<reference evidence="9 10" key="1">
    <citation type="submission" date="2015-07" db="EMBL/GenBank/DDBJ databases">
        <title>Genome sequence of Ornatilinea apprima DSM 23815.</title>
        <authorList>
            <person name="Hemp J."/>
            <person name="Ward L.M."/>
            <person name="Pace L.A."/>
            <person name="Fischer W.W."/>
        </authorList>
    </citation>
    <scope>NUCLEOTIDE SEQUENCE [LARGE SCALE GENOMIC DNA]</scope>
    <source>
        <strain evidence="9 10">P3M-1</strain>
    </source>
</reference>
<keyword evidence="10" id="KW-1185">Reference proteome</keyword>
<dbReference type="AlphaFoldDB" id="A0A0P6XGU1"/>
<comment type="subcellular location">
    <subcellularLocation>
        <location evidence="1">Cell membrane</location>
        <topology evidence="1">Multi-pass membrane protein</topology>
    </subcellularLocation>
</comment>
<evidence type="ECO:0000256" key="8">
    <source>
        <dbReference type="SAM" id="Phobius"/>
    </source>
</evidence>
<name>A0A0P6XGU1_9CHLR</name>
<evidence type="ECO:0000256" key="3">
    <source>
        <dbReference type="ARBA" id="ARBA00022448"/>
    </source>
</evidence>
<evidence type="ECO:0000256" key="2">
    <source>
        <dbReference type="ARBA" id="ARBA00009773"/>
    </source>
</evidence>
<evidence type="ECO:0000256" key="6">
    <source>
        <dbReference type="ARBA" id="ARBA00022989"/>
    </source>
</evidence>
<comment type="caution">
    <text evidence="9">The sequence shown here is derived from an EMBL/GenBank/DDBJ whole genome shotgun (WGS) entry which is preliminary data.</text>
</comment>
<keyword evidence="5 8" id="KW-0812">Transmembrane</keyword>
<keyword evidence="4" id="KW-1003">Cell membrane</keyword>
<protein>
    <recommendedName>
        <fullName evidence="11">Permease</fullName>
    </recommendedName>
</protein>
<comment type="similarity">
    <text evidence="2">Belongs to the autoinducer-2 exporter (AI-2E) (TC 2.A.86) family.</text>
</comment>
<dbReference type="EMBL" id="LGCL01000015">
    <property type="protein sequence ID" value="KPL78965.1"/>
    <property type="molecule type" value="Genomic_DNA"/>
</dbReference>
<dbReference type="Proteomes" id="UP000050417">
    <property type="component" value="Unassembled WGS sequence"/>
</dbReference>
<proteinExistence type="inferred from homology"/>
<feature type="transmembrane region" description="Helical" evidence="8">
    <location>
        <begin position="279"/>
        <end position="309"/>
    </location>
</feature>
<gene>
    <name evidence="9" type="ORF">ADN00_03465</name>
</gene>
<feature type="transmembrane region" description="Helical" evidence="8">
    <location>
        <begin position="203"/>
        <end position="232"/>
    </location>
</feature>
<organism evidence="9 10">
    <name type="scientific">Ornatilinea apprima</name>
    <dbReference type="NCBI Taxonomy" id="1134406"/>
    <lineage>
        <taxon>Bacteria</taxon>
        <taxon>Bacillati</taxon>
        <taxon>Chloroflexota</taxon>
        <taxon>Anaerolineae</taxon>
        <taxon>Anaerolineales</taxon>
        <taxon>Anaerolineaceae</taxon>
        <taxon>Ornatilinea</taxon>
    </lineage>
</organism>